<comment type="subcellular location">
    <subcellularLocation>
        <location evidence="1">Nucleus</location>
    </subcellularLocation>
</comment>
<protein>
    <submittedName>
        <fullName evidence="11">Uncharacterized protein</fullName>
    </submittedName>
</protein>
<dbReference type="AlphaFoldDB" id="A0A7S3K214"/>
<dbReference type="SMART" id="SM01180">
    <property type="entry name" value="DWNN"/>
    <property type="match status" value="1"/>
</dbReference>
<dbReference type="InterPro" id="IPR025829">
    <property type="entry name" value="Zn_knuckle_CX2CX3GHX4C"/>
</dbReference>
<evidence type="ECO:0000256" key="1">
    <source>
        <dbReference type="ARBA" id="ARBA00004123"/>
    </source>
</evidence>
<dbReference type="GO" id="GO:0016567">
    <property type="term" value="P:protein ubiquitination"/>
    <property type="evidence" value="ECO:0007669"/>
    <property type="project" value="InterPro"/>
</dbReference>
<organism evidence="11">
    <name type="scientific">Aureoumbra lagunensis</name>
    <dbReference type="NCBI Taxonomy" id="44058"/>
    <lineage>
        <taxon>Eukaryota</taxon>
        <taxon>Sar</taxon>
        <taxon>Stramenopiles</taxon>
        <taxon>Ochrophyta</taxon>
        <taxon>Pelagophyceae</taxon>
        <taxon>Pelagomonadales</taxon>
        <taxon>Aureoumbra</taxon>
    </lineage>
</organism>
<dbReference type="PROSITE" id="PS51282">
    <property type="entry name" value="DWNN"/>
    <property type="match status" value="1"/>
</dbReference>
<evidence type="ECO:0000259" key="8">
    <source>
        <dbReference type="PROSITE" id="PS50089"/>
    </source>
</evidence>
<feature type="region of interest" description="Disordered" evidence="7">
    <location>
        <begin position="83"/>
        <end position="139"/>
    </location>
</feature>
<evidence type="ECO:0000256" key="4">
    <source>
        <dbReference type="ARBA" id="ARBA00022833"/>
    </source>
</evidence>
<dbReference type="Pfam" id="PF13696">
    <property type="entry name" value="zf-CCHC_2"/>
    <property type="match status" value="1"/>
</dbReference>
<dbReference type="SUPFAM" id="SSF57756">
    <property type="entry name" value="Retrovirus zinc finger-like domains"/>
    <property type="match status" value="1"/>
</dbReference>
<keyword evidence="2" id="KW-0479">Metal-binding</keyword>
<reference evidence="11" key="1">
    <citation type="submission" date="2021-01" db="EMBL/GenBank/DDBJ databases">
        <authorList>
            <person name="Corre E."/>
            <person name="Pelletier E."/>
            <person name="Niang G."/>
            <person name="Scheremetjew M."/>
            <person name="Finn R."/>
            <person name="Kale V."/>
            <person name="Holt S."/>
            <person name="Cochrane G."/>
            <person name="Meng A."/>
            <person name="Brown T."/>
            <person name="Cohen L."/>
        </authorList>
    </citation>
    <scope>NUCLEOTIDE SEQUENCE</scope>
    <source>
        <strain evidence="11">CCMP1510</strain>
    </source>
</reference>
<feature type="domain" description="DWNN" evidence="10">
    <location>
        <begin position="5"/>
        <end position="79"/>
    </location>
</feature>
<dbReference type="GO" id="GO:0006397">
    <property type="term" value="P:mRNA processing"/>
    <property type="evidence" value="ECO:0007669"/>
    <property type="project" value="InterPro"/>
</dbReference>
<dbReference type="GO" id="GO:0061630">
    <property type="term" value="F:ubiquitin protein ligase activity"/>
    <property type="evidence" value="ECO:0007669"/>
    <property type="project" value="InterPro"/>
</dbReference>
<dbReference type="Gene3D" id="3.30.40.10">
    <property type="entry name" value="Zinc/RING finger domain, C3HC4 (zinc finger)"/>
    <property type="match status" value="1"/>
</dbReference>
<keyword evidence="4" id="KW-0862">Zinc</keyword>
<dbReference type="SUPFAM" id="SSF57850">
    <property type="entry name" value="RING/U-box"/>
    <property type="match status" value="1"/>
</dbReference>
<dbReference type="PANTHER" id="PTHR15439">
    <property type="entry name" value="RETINOBLASTOMA-BINDING PROTEIN 6"/>
    <property type="match status" value="1"/>
</dbReference>
<evidence type="ECO:0000256" key="7">
    <source>
        <dbReference type="SAM" id="MobiDB-lite"/>
    </source>
</evidence>
<dbReference type="Pfam" id="PF08783">
    <property type="entry name" value="DWNN"/>
    <property type="match status" value="1"/>
</dbReference>
<dbReference type="InterPro" id="IPR013083">
    <property type="entry name" value="Znf_RING/FYVE/PHD"/>
</dbReference>
<dbReference type="PROSITE" id="PS50089">
    <property type="entry name" value="ZF_RING_2"/>
    <property type="match status" value="1"/>
</dbReference>
<evidence type="ECO:0000313" key="11">
    <source>
        <dbReference type="EMBL" id="CAE0370135.1"/>
    </source>
</evidence>
<dbReference type="PANTHER" id="PTHR15439:SF0">
    <property type="entry name" value="CELL DIVISION CYCLE AND APOPTOSIS REGULATOR PROTEIN 1-RELATED"/>
    <property type="match status" value="1"/>
</dbReference>
<dbReference type="InterPro" id="IPR033489">
    <property type="entry name" value="RBBP6"/>
</dbReference>
<evidence type="ECO:0000259" key="10">
    <source>
        <dbReference type="PROSITE" id="PS51282"/>
    </source>
</evidence>
<dbReference type="InterPro" id="IPR001878">
    <property type="entry name" value="Znf_CCHC"/>
</dbReference>
<feature type="compositionally biased region" description="Basic and acidic residues" evidence="7">
    <location>
        <begin position="730"/>
        <end position="739"/>
    </location>
</feature>
<dbReference type="InterPro" id="IPR014891">
    <property type="entry name" value="DWNN_domain"/>
</dbReference>
<dbReference type="Gene3D" id="3.10.20.90">
    <property type="entry name" value="Phosphatidylinositol 3-kinase Catalytic Subunit, Chain A, domain 1"/>
    <property type="match status" value="1"/>
</dbReference>
<dbReference type="SMART" id="SM00343">
    <property type="entry name" value="ZnF_C2HC"/>
    <property type="match status" value="1"/>
</dbReference>
<feature type="region of interest" description="Disordered" evidence="7">
    <location>
        <begin position="153"/>
        <end position="177"/>
    </location>
</feature>
<evidence type="ECO:0000256" key="2">
    <source>
        <dbReference type="ARBA" id="ARBA00022723"/>
    </source>
</evidence>
<feature type="compositionally biased region" description="Basic and acidic residues" evidence="7">
    <location>
        <begin position="452"/>
        <end position="462"/>
    </location>
</feature>
<dbReference type="Gene3D" id="4.10.60.10">
    <property type="entry name" value="Zinc finger, CCHC-type"/>
    <property type="match status" value="1"/>
</dbReference>
<dbReference type="GO" id="GO:0006511">
    <property type="term" value="P:ubiquitin-dependent protein catabolic process"/>
    <property type="evidence" value="ECO:0007669"/>
    <property type="project" value="TreeGrafter"/>
</dbReference>
<evidence type="ECO:0000256" key="6">
    <source>
        <dbReference type="PROSITE-ProRule" id="PRU00047"/>
    </source>
</evidence>
<dbReference type="InterPro" id="IPR001841">
    <property type="entry name" value="Znf_RING"/>
</dbReference>
<keyword evidence="5" id="KW-0539">Nucleus</keyword>
<dbReference type="GO" id="GO:0008270">
    <property type="term" value="F:zinc ion binding"/>
    <property type="evidence" value="ECO:0007669"/>
    <property type="project" value="UniProtKB-KW"/>
</dbReference>
<dbReference type="InterPro" id="IPR036875">
    <property type="entry name" value="Znf_CCHC_sf"/>
</dbReference>
<feature type="region of interest" description="Disordered" evidence="7">
    <location>
        <begin position="442"/>
        <end position="486"/>
    </location>
</feature>
<evidence type="ECO:0000259" key="9">
    <source>
        <dbReference type="PROSITE" id="PS50158"/>
    </source>
</evidence>
<feature type="region of interest" description="Disordered" evidence="7">
    <location>
        <begin position="630"/>
        <end position="661"/>
    </location>
</feature>
<evidence type="ECO:0000256" key="5">
    <source>
        <dbReference type="ARBA" id="ARBA00023242"/>
    </source>
</evidence>
<dbReference type="EMBL" id="HBIJ01016348">
    <property type="protein sequence ID" value="CAE0370135.1"/>
    <property type="molecule type" value="Transcribed_RNA"/>
</dbReference>
<keyword evidence="3 6" id="KW-0863">Zinc-finger</keyword>
<name>A0A7S3K214_9STRA</name>
<dbReference type="InterPro" id="IPR003613">
    <property type="entry name" value="Ubox_domain"/>
</dbReference>
<feature type="region of interest" description="Disordered" evidence="7">
    <location>
        <begin position="681"/>
        <end position="814"/>
    </location>
</feature>
<dbReference type="CDD" id="cd16620">
    <property type="entry name" value="vRING-HC-C4C4_RBBP6"/>
    <property type="match status" value="1"/>
</dbReference>
<dbReference type="GO" id="GO:0003676">
    <property type="term" value="F:nucleic acid binding"/>
    <property type="evidence" value="ECO:0007669"/>
    <property type="project" value="InterPro"/>
</dbReference>
<feature type="domain" description="CCHC-type" evidence="9">
    <location>
        <begin position="206"/>
        <end position="221"/>
    </location>
</feature>
<feature type="compositionally biased region" description="Basic residues" evidence="7">
    <location>
        <begin position="710"/>
        <end position="729"/>
    </location>
</feature>
<feature type="domain" description="RING-type" evidence="8">
    <location>
        <begin position="309"/>
        <end position="349"/>
    </location>
</feature>
<dbReference type="GO" id="GO:0005634">
    <property type="term" value="C:nucleus"/>
    <property type="evidence" value="ECO:0007669"/>
    <property type="project" value="UniProtKB-SubCell"/>
</dbReference>
<evidence type="ECO:0000256" key="3">
    <source>
        <dbReference type="ARBA" id="ARBA00022771"/>
    </source>
</evidence>
<accession>A0A7S3K214</accession>
<gene>
    <name evidence="11" type="ORF">ALAG00032_LOCUS10899</name>
</gene>
<proteinExistence type="predicted"/>
<sequence length="814" mass="91839">MSSTIQFRFGSSKTMDTISFSGLMIKLLELKRAIVEKRQLIRGHMDFDLQISNVQTGEEYKDDDMMINKNTTVMVRRVPATSKGGGLLSRLEGGNHNKRGNIGGGRGPKPIEVSGQRLEPPTDPRRRQQAVIQTDDATAAALQGAREALEEFKPKGNEQRGRANQQQAQPPPQRGAMMSGGIPNIPMHQPQQQYPRGATPGANYTCHRCGKQGHFIRDCPEKNNLNIDQNARQNEQRFRQGVAGVPRTFWKEVPIENEAQGGEAKIVGIAPARDRFETLVRRGVVQGIDMDPAKVREIASAEAPPHFRCSICSRIFEDAVLTPCCGETACDQCIRDSLVHSGGTCPMCTQPLQAERLVPNKQLRAAVDTFLGKWTDEQKRRDAHALAEEQQQAAIDVISGHLVAGQQKPDAILDLGSSTNNHTPTPPIQQQLNEQELYTENYSQHQEQYPQQEEHNNHHEDEFGGDVFAPRHHKQSIPQQQIPVPPVPMPPPVPMGADEMNAAAALADTKIPLEKQYDDRLPDNMYPPQPGDQPTLQPPQFHQVAPISAPPQHPLPMQQQHHLHQQEFVHHQLPMHGGFPPPPPQPHAGGMMPQFAQPMPPFGYPPMAGPPQPHWQQPLPHMQHIPMQPPPMHMQQPGWIPRGPMPGPRGDSFRPPPLPARDRLLSFEDFCELAREERRRFGRRRHSRGSQQYDDNSSRRQRRGDDDHRYSKKRSPSPSRRSSRRRDRSRSHSDDERPERSRRRSQEDEEQPRLLSKREKRVEEVDVGENVVFGAHMATPPREENESTDDLNLPPQAENHQRSNNNSDSKVEVD</sequence>
<dbReference type="PROSITE" id="PS50158">
    <property type="entry name" value="ZF_CCHC"/>
    <property type="match status" value="1"/>
</dbReference>
<dbReference type="Pfam" id="PF04564">
    <property type="entry name" value="U-box"/>
    <property type="match status" value="1"/>
</dbReference>